<sequence>MPKFYRKLVVVEAWKWTGGSLLRAPNWVITYRDINDMRVLSNPDGTLTIPTLEGLHKANLGDWIIRGIAGELYPCKPDIFEKTYELVEEN</sequence>
<dbReference type="EMBL" id="LAZR01009901">
    <property type="protein sequence ID" value="KKM69985.1"/>
    <property type="molecule type" value="Genomic_DNA"/>
</dbReference>
<accession>A0A0F9LZY6</accession>
<gene>
    <name evidence="1" type="ORF">LCGC14_1445350</name>
</gene>
<comment type="caution">
    <text evidence="1">The sequence shown here is derived from an EMBL/GenBank/DDBJ whole genome shotgun (WGS) entry which is preliminary data.</text>
</comment>
<organism evidence="1">
    <name type="scientific">marine sediment metagenome</name>
    <dbReference type="NCBI Taxonomy" id="412755"/>
    <lineage>
        <taxon>unclassified sequences</taxon>
        <taxon>metagenomes</taxon>
        <taxon>ecological metagenomes</taxon>
    </lineage>
</organism>
<protein>
    <submittedName>
        <fullName evidence="1">Uncharacterized protein</fullName>
    </submittedName>
</protein>
<name>A0A0F9LZY6_9ZZZZ</name>
<proteinExistence type="predicted"/>
<evidence type="ECO:0000313" key="1">
    <source>
        <dbReference type="EMBL" id="KKM69985.1"/>
    </source>
</evidence>
<dbReference type="AlphaFoldDB" id="A0A0F9LZY6"/>
<reference evidence="1" key="1">
    <citation type="journal article" date="2015" name="Nature">
        <title>Complex archaea that bridge the gap between prokaryotes and eukaryotes.</title>
        <authorList>
            <person name="Spang A."/>
            <person name="Saw J.H."/>
            <person name="Jorgensen S.L."/>
            <person name="Zaremba-Niedzwiedzka K."/>
            <person name="Martijn J."/>
            <person name="Lind A.E."/>
            <person name="van Eijk R."/>
            <person name="Schleper C."/>
            <person name="Guy L."/>
            <person name="Ettema T.J."/>
        </authorList>
    </citation>
    <scope>NUCLEOTIDE SEQUENCE</scope>
</reference>